<dbReference type="GeneID" id="95520685"/>
<organism evidence="1 2">
    <name type="scientific">Streptomyces atratus</name>
    <dbReference type="NCBI Taxonomy" id="1893"/>
    <lineage>
        <taxon>Bacteria</taxon>
        <taxon>Bacillati</taxon>
        <taxon>Actinomycetota</taxon>
        <taxon>Actinomycetes</taxon>
        <taxon>Kitasatosporales</taxon>
        <taxon>Streptomycetaceae</taxon>
        <taxon>Streptomyces</taxon>
    </lineage>
</organism>
<evidence type="ECO:0000313" key="1">
    <source>
        <dbReference type="EMBL" id="AXE78785.1"/>
    </source>
</evidence>
<dbReference type="RefSeq" id="WP_114245349.1">
    <property type="nucleotide sequence ID" value="NZ_CP027306.1"/>
</dbReference>
<dbReference type="AlphaFoldDB" id="A0A2Z5JG74"/>
<reference evidence="1 2" key="1">
    <citation type="journal article" date="2018" name="Front. Microbiol.">
        <title>Genome Sequencing of Streptomyces atratus SCSIOZH16 and Activation Production of Nocardamine via Metabolic Engineering.</title>
        <authorList>
            <person name="Li Y."/>
            <person name="Zhang C."/>
            <person name="Liu C."/>
            <person name="Ju J."/>
            <person name="Ma J."/>
        </authorList>
    </citation>
    <scope>NUCLEOTIDE SEQUENCE [LARGE SCALE GENOMIC DNA]</scope>
    <source>
        <strain evidence="1 2">SCSIO_ZH16</strain>
    </source>
</reference>
<dbReference type="KEGG" id="sata:C5746_19765"/>
<proteinExistence type="predicted"/>
<dbReference type="Proteomes" id="UP000252698">
    <property type="component" value="Chromosome"/>
</dbReference>
<dbReference type="EMBL" id="CP027306">
    <property type="protein sequence ID" value="AXE78785.1"/>
    <property type="molecule type" value="Genomic_DNA"/>
</dbReference>
<accession>A0A2Z5JG74</accession>
<protein>
    <submittedName>
        <fullName evidence="1">Transcriptional regulator</fullName>
    </submittedName>
</protein>
<evidence type="ECO:0000313" key="2">
    <source>
        <dbReference type="Proteomes" id="UP000252698"/>
    </source>
</evidence>
<name>A0A2Z5JG74_STRAR</name>
<sequence length="115" mass="13049">MASQPRPSDLRRAKFVRRLPAALSELAGPKHGPVRLPLHLAWSGLTTFDLDRPRLRMSYYRIVLAEGQHDDLVQYLDQDLLVGLWPTLRTLVSRDVREVWESAFGELTDSARAAA</sequence>
<gene>
    <name evidence="1" type="ORF">C5746_19765</name>
</gene>